<dbReference type="EMBL" id="GBXM01073120">
    <property type="protein sequence ID" value="JAH35457.1"/>
    <property type="molecule type" value="Transcribed_RNA"/>
</dbReference>
<reference evidence="1" key="2">
    <citation type="journal article" date="2015" name="Fish Shellfish Immunol.">
        <title>Early steps in the European eel (Anguilla anguilla)-Vibrio vulnificus interaction in the gills: Role of the RtxA13 toxin.</title>
        <authorList>
            <person name="Callol A."/>
            <person name="Pajuelo D."/>
            <person name="Ebbesson L."/>
            <person name="Teles M."/>
            <person name="MacKenzie S."/>
            <person name="Amaro C."/>
        </authorList>
    </citation>
    <scope>NUCLEOTIDE SEQUENCE</scope>
</reference>
<evidence type="ECO:0000313" key="1">
    <source>
        <dbReference type="EMBL" id="JAH35457.1"/>
    </source>
</evidence>
<protein>
    <submittedName>
        <fullName evidence="1">Uncharacterized protein</fullName>
    </submittedName>
</protein>
<dbReference type="AlphaFoldDB" id="A0A0E9S2M6"/>
<sequence length="40" mass="4922">MITKIESLPLHPFRNRIYLKIYLHMLPIYCNHNTKMKNHV</sequence>
<accession>A0A0E9S2M6</accession>
<name>A0A0E9S2M6_ANGAN</name>
<organism evidence="1">
    <name type="scientific">Anguilla anguilla</name>
    <name type="common">European freshwater eel</name>
    <name type="synonym">Muraena anguilla</name>
    <dbReference type="NCBI Taxonomy" id="7936"/>
    <lineage>
        <taxon>Eukaryota</taxon>
        <taxon>Metazoa</taxon>
        <taxon>Chordata</taxon>
        <taxon>Craniata</taxon>
        <taxon>Vertebrata</taxon>
        <taxon>Euteleostomi</taxon>
        <taxon>Actinopterygii</taxon>
        <taxon>Neopterygii</taxon>
        <taxon>Teleostei</taxon>
        <taxon>Anguilliformes</taxon>
        <taxon>Anguillidae</taxon>
        <taxon>Anguilla</taxon>
    </lineage>
</organism>
<reference evidence="1" key="1">
    <citation type="submission" date="2014-11" db="EMBL/GenBank/DDBJ databases">
        <authorList>
            <person name="Amaro Gonzalez C."/>
        </authorList>
    </citation>
    <scope>NUCLEOTIDE SEQUENCE</scope>
</reference>
<proteinExistence type="predicted"/>